<evidence type="ECO:0000313" key="10">
    <source>
        <dbReference type="EMBL" id="KAG0318356.1"/>
    </source>
</evidence>
<dbReference type="PROSITE" id="PS50889">
    <property type="entry name" value="S4"/>
    <property type="match status" value="1"/>
</dbReference>
<dbReference type="GO" id="GO:0006412">
    <property type="term" value="P:translation"/>
    <property type="evidence" value="ECO:0007669"/>
    <property type="project" value="InterPro"/>
</dbReference>
<dbReference type="GO" id="GO:0019843">
    <property type="term" value="F:rRNA binding"/>
    <property type="evidence" value="ECO:0007669"/>
    <property type="project" value="UniProtKB-KW"/>
</dbReference>
<comment type="similarity">
    <text evidence="1">Belongs to the eukaryotic ribosomal protein eS4 family.</text>
</comment>
<feature type="compositionally biased region" description="Low complexity" evidence="7">
    <location>
        <begin position="373"/>
        <end position="392"/>
    </location>
</feature>
<dbReference type="InterPro" id="IPR005824">
    <property type="entry name" value="KOW"/>
</dbReference>
<organism evidence="10 11">
    <name type="scientific">Linnemannia gamsii</name>
    <dbReference type="NCBI Taxonomy" id="64522"/>
    <lineage>
        <taxon>Eukaryota</taxon>
        <taxon>Fungi</taxon>
        <taxon>Fungi incertae sedis</taxon>
        <taxon>Mucoromycota</taxon>
        <taxon>Mortierellomycotina</taxon>
        <taxon>Mortierellomycetes</taxon>
        <taxon>Mortierellales</taxon>
        <taxon>Mortierellaceae</taxon>
        <taxon>Linnemannia</taxon>
    </lineage>
</organism>
<dbReference type="CDD" id="cd06087">
    <property type="entry name" value="KOW_RPS4"/>
    <property type="match status" value="1"/>
</dbReference>
<feature type="region of interest" description="Disordered" evidence="7">
    <location>
        <begin position="60"/>
        <end position="99"/>
    </location>
</feature>
<gene>
    <name evidence="10" type="primary">RPS4</name>
    <name evidence="10" type="ORF">BGZ97_003910</name>
</gene>
<dbReference type="InterPro" id="IPR038237">
    <property type="entry name" value="Ribosomal_eS4_central_sf"/>
</dbReference>
<dbReference type="Gene3D" id="3.10.290.10">
    <property type="entry name" value="RNA-binding S4 domain"/>
    <property type="match status" value="1"/>
</dbReference>
<feature type="domain" description="KOW" evidence="8">
    <location>
        <begin position="850"/>
        <end position="877"/>
    </location>
</feature>
<feature type="region of interest" description="Disordered" evidence="7">
    <location>
        <begin position="112"/>
        <end position="221"/>
    </location>
</feature>
<protein>
    <submittedName>
        <fullName evidence="10">40S ribosomal protein S4</fullName>
    </submittedName>
</protein>
<keyword evidence="4 10" id="KW-0689">Ribosomal protein</keyword>
<feature type="region of interest" description="Disordered" evidence="7">
    <location>
        <begin position="489"/>
        <end position="528"/>
    </location>
</feature>
<dbReference type="InterPro" id="IPR000876">
    <property type="entry name" value="Ribosomal_eS4"/>
</dbReference>
<dbReference type="InterPro" id="IPR014722">
    <property type="entry name" value="Rib_uL2_dom2"/>
</dbReference>
<dbReference type="Proteomes" id="UP000823405">
    <property type="component" value="Unassembled WGS sequence"/>
</dbReference>
<feature type="region of interest" description="Disordered" evidence="7">
    <location>
        <begin position="631"/>
        <end position="653"/>
    </location>
</feature>
<keyword evidence="3 6" id="KW-0694">RNA-binding</keyword>
<dbReference type="EMBL" id="JAAAIN010000195">
    <property type="protein sequence ID" value="KAG0318356.1"/>
    <property type="molecule type" value="Genomic_DNA"/>
</dbReference>
<dbReference type="SMART" id="SM01327">
    <property type="entry name" value="Zds_C"/>
    <property type="match status" value="1"/>
</dbReference>
<dbReference type="InterPro" id="IPR036986">
    <property type="entry name" value="S4_RNA-bd_sf"/>
</dbReference>
<dbReference type="InterPro" id="IPR013845">
    <property type="entry name" value="Ribosomal_eS4_central_region"/>
</dbReference>
<sequence length="935" mass="103680">MKEVQIEAEDPSHLFWVPFHMHPEIAPNAYNNWLHKHGVDSTGQSTFLAVRKSSVNRRRSVLSAEYNPELDDEDDERAPETKRLDSVQESDGDLQRCGAESSTDFLSGVFSAPLEQMGEPPLKTKTSIRRSLSHTRNAPSPVAADEGSVEEDLATVRRTGGLQRSGPSLLRRSARTKIRRNSTASNDKNDASRLRQSADENGEYPAVTLVDPGPLPLPSETPTITLTSVDHTSDELASVVHPTESKPLKRFVSTLRDSSKPTITTYVEPELLEQQRQEIEGVSKPSTISVPASHSSSADHPDLSAYMSAVVSTVTYPIPPPVKLTQNLLQHPSHQPRPSPERTPSSTWSWLRGKERDGEVQLDHKLQPKREAAAAAAAPSSAPTSKAAAKKPSALSLLFTRNGKTSTKSQPAAPGPPTSAASRGPQRNAPLNDSHEIDPCRMPINTERAIYRLSHVKLANPRRPLHEQVLISNMMFWYLGVIEQETEMQQQRQQQQAHSQTVPLPPNHSPSELTQQQHHQQQSSPMNQAIQDAAQGSLEDISNGTTIEAGSSLPTSIPSPSLTQKRSQPELSTLEVRVEGSEDFIPQQDSNSHARSPVKEVFIEFVHVHSDDADYDEERMIGGYNEQYEWTDEDDSHKVESSTGDKGNSVYLRSGSPVQSGFSVYSTSSLDLSNPGTARGPKKHLKRLNAPKHWMLDKLTGTYAPRPTAGPHKLRECLPLVILMRNRLKYALNGKEVQSILMQRLVKVDNKVRTDSTFPAGFMDAITIEKTGENFRLVYDTKGRFTVHRITAEEAKYKLCKVKKVQLGAKGIPFVVTHDGRTLRYPDPLIKVNDTVKLDLETGKFNEFIKFEVGNVAMVTGGRNTGRVGVITHRERHVGGFDIVHIKDVLDRQFATRLSNVFVIGEGNKPWVSLPKNKGVKLTIAEERDRRRAAN</sequence>
<evidence type="ECO:0000313" key="11">
    <source>
        <dbReference type="Proteomes" id="UP000823405"/>
    </source>
</evidence>
<evidence type="ECO:0000256" key="1">
    <source>
        <dbReference type="ARBA" id="ARBA00007500"/>
    </source>
</evidence>
<dbReference type="HAMAP" id="MF_00485">
    <property type="entry name" value="Ribosomal_eS4"/>
    <property type="match status" value="1"/>
</dbReference>
<feature type="region of interest" description="Disordered" evidence="7">
    <location>
        <begin position="278"/>
        <end position="301"/>
    </location>
</feature>
<evidence type="ECO:0000256" key="6">
    <source>
        <dbReference type="PROSITE-ProRule" id="PRU00182"/>
    </source>
</evidence>
<evidence type="ECO:0000259" key="8">
    <source>
        <dbReference type="SMART" id="SM00739"/>
    </source>
</evidence>
<dbReference type="OrthoDB" id="1109245at2759"/>
<feature type="region of interest" description="Disordered" evidence="7">
    <location>
        <begin position="367"/>
        <end position="392"/>
    </location>
</feature>
<dbReference type="InterPro" id="IPR013843">
    <property type="entry name" value="Ribosomal_eS4_N"/>
</dbReference>
<dbReference type="Pfam" id="PF00900">
    <property type="entry name" value="Ribosomal_S4e"/>
    <property type="match status" value="1"/>
</dbReference>
<keyword evidence="5" id="KW-0687">Ribonucleoprotein</keyword>
<dbReference type="PANTHER" id="PTHR11581:SF0">
    <property type="entry name" value="SMALL RIBOSOMAL SUBUNIT PROTEIN ES4"/>
    <property type="match status" value="1"/>
</dbReference>
<dbReference type="PANTHER" id="PTHR11581">
    <property type="entry name" value="30S/40S RIBOSOMAL PROTEIN S4"/>
    <property type="match status" value="1"/>
</dbReference>
<dbReference type="Pfam" id="PF08632">
    <property type="entry name" value="Zds_C"/>
    <property type="match status" value="1"/>
</dbReference>
<evidence type="ECO:0000256" key="5">
    <source>
        <dbReference type="ARBA" id="ARBA00023274"/>
    </source>
</evidence>
<proteinExistence type="inferred from homology"/>
<evidence type="ECO:0000256" key="3">
    <source>
        <dbReference type="ARBA" id="ARBA00022884"/>
    </source>
</evidence>
<feature type="compositionally biased region" description="Low complexity" evidence="7">
    <location>
        <begin position="551"/>
        <end position="563"/>
    </location>
</feature>
<feature type="compositionally biased region" description="Basic and acidic residues" evidence="7">
    <location>
        <begin position="187"/>
        <end position="198"/>
    </location>
</feature>
<dbReference type="FunFam" id="3.10.290.10:FF:000051">
    <property type="entry name" value="40S ribosomal protein S4, X isoform"/>
    <property type="match status" value="1"/>
</dbReference>
<feature type="compositionally biased region" description="Polar residues" evidence="7">
    <location>
        <begin position="284"/>
        <end position="296"/>
    </location>
</feature>
<evidence type="ECO:0000256" key="2">
    <source>
        <dbReference type="ARBA" id="ARBA00022730"/>
    </source>
</evidence>
<dbReference type="InterPro" id="IPR041982">
    <property type="entry name" value="Ribosomal_eS4_KOW"/>
</dbReference>
<dbReference type="Pfam" id="PF08071">
    <property type="entry name" value="RS4NT"/>
    <property type="match status" value="1"/>
</dbReference>
<evidence type="ECO:0000256" key="7">
    <source>
        <dbReference type="SAM" id="MobiDB-lite"/>
    </source>
</evidence>
<dbReference type="Gene3D" id="2.30.30.30">
    <property type="match status" value="1"/>
</dbReference>
<dbReference type="GO" id="GO:0003735">
    <property type="term" value="F:structural constituent of ribosome"/>
    <property type="evidence" value="ECO:0007669"/>
    <property type="project" value="InterPro"/>
</dbReference>
<dbReference type="AlphaFoldDB" id="A0A9P6RIY4"/>
<dbReference type="FunFam" id="2.30.30.30:FF:000005">
    <property type="entry name" value="40S ribosomal protein S4"/>
    <property type="match status" value="1"/>
</dbReference>
<feature type="region of interest" description="Disordered" evidence="7">
    <location>
        <begin position="404"/>
        <end position="440"/>
    </location>
</feature>
<feature type="compositionally biased region" description="Acidic residues" evidence="7">
    <location>
        <begin position="68"/>
        <end position="77"/>
    </location>
</feature>
<dbReference type="Pfam" id="PF16121">
    <property type="entry name" value="40S_S4_C"/>
    <property type="match status" value="1"/>
</dbReference>
<dbReference type="FunFam" id="2.40.50.740:FF:000001">
    <property type="entry name" value="40S ribosomal protein S4"/>
    <property type="match status" value="1"/>
</dbReference>
<name>A0A9P6RIY4_9FUNG</name>
<comment type="caution">
    <text evidence="10">The sequence shown here is derived from an EMBL/GenBank/DDBJ whole genome shotgun (WGS) entry which is preliminary data.</text>
</comment>
<dbReference type="PROSITE" id="PS00528">
    <property type="entry name" value="RIBOSOMAL_S4E"/>
    <property type="match status" value="1"/>
</dbReference>
<feature type="region of interest" description="Disordered" evidence="7">
    <location>
        <begin position="544"/>
        <end position="570"/>
    </location>
</feature>
<feature type="region of interest" description="Disordered" evidence="7">
    <location>
        <begin position="330"/>
        <end position="351"/>
    </location>
</feature>
<keyword evidence="2 6" id="KW-0699">rRNA-binding</keyword>
<dbReference type="CDD" id="cd00165">
    <property type="entry name" value="S4"/>
    <property type="match status" value="1"/>
</dbReference>
<evidence type="ECO:0000259" key="9">
    <source>
        <dbReference type="SMART" id="SM01327"/>
    </source>
</evidence>
<dbReference type="InterPro" id="IPR032277">
    <property type="entry name" value="Ribosomal_eS4_C"/>
</dbReference>
<dbReference type="SMART" id="SM00739">
    <property type="entry name" value="KOW"/>
    <property type="match status" value="1"/>
</dbReference>
<keyword evidence="11" id="KW-1185">Reference proteome</keyword>
<dbReference type="InterPro" id="IPR013941">
    <property type="entry name" value="ZDS1_C"/>
</dbReference>
<dbReference type="InterPro" id="IPR018199">
    <property type="entry name" value="Ribosomal_eS4_N_CS"/>
</dbReference>
<accession>A0A9P6RIY4</accession>
<dbReference type="Gene3D" id="2.40.50.740">
    <property type="match status" value="1"/>
</dbReference>
<feature type="domain" description="Protein Zds1 C-terminal" evidence="9">
    <location>
        <begin position="431"/>
        <end position="483"/>
    </location>
</feature>
<evidence type="ECO:0000256" key="4">
    <source>
        <dbReference type="ARBA" id="ARBA00022980"/>
    </source>
</evidence>
<reference evidence="10" key="1">
    <citation type="journal article" date="2020" name="Fungal Divers.">
        <title>Resolving the Mortierellaceae phylogeny through synthesis of multi-gene phylogenetics and phylogenomics.</title>
        <authorList>
            <person name="Vandepol N."/>
            <person name="Liber J."/>
            <person name="Desiro A."/>
            <person name="Na H."/>
            <person name="Kennedy M."/>
            <person name="Barry K."/>
            <person name="Grigoriev I.V."/>
            <person name="Miller A.N."/>
            <person name="O'Donnell K."/>
            <person name="Stajich J.E."/>
            <person name="Bonito G."/>
        </authorList>
    </citation>
    <scope>NUCLEOTIDE SEQUENCE</scope>
    <source>
        <strain evidence="10">NVP60</strain>
    </source>
</reference>
<dbReference type="GO" id="GO:0022627">
    <property type="term" value="C:cytosolic small ribosomal subunit"/>
    <property type="evidence" value="ECO:0007669"/>
    <property type="project" value="TreeGrafter"/>
</dbReference>